<evidence type="ECO:0000259" key="2">
    <source>
        <dbReference type="Pfam" id="PF02463"/>
    </source>
</evidence>
<name>A0A1M7XV40_9VIRU</name>
<evidence type="ECO:0000256" key="1">
    <source>
        <dbReference type="SAM" id="Coils"/>
    </source>
</evidence>
<dbReference type="PANTHER" id="PTHR32114">
    <property type="entry name" value="ABC TRANSPORTER ABCH.3"/>
    <property type="match status" value="1"/>
</dbReference>
<keyword evidence="4" id="KW-1185">Reference proteome</keyword>
<evidence type="ECO:0000313" key="4">
    <source>
        <dbReference type="Proteomes" id="UP000201465"/>
    </source>
</evidence>
<dbReference type="Pfam" id="PF02463">
    <property type="entry name" value="SMC_N"/>
    <property type="match status" value="1"/>
</dbReference>
<feature type="domain" description="RecF/RecN/SMC N-terminal" evidence="2">
    <location>
        <begin position="2"/>
        <end position="771"/>
    </location>
</feature>
<gene>
    <name evidence="3" type="ORF">BQ3484_372</name>
</gene>
<accession>A0A1M7XV40</accession>
<feature type="coiled-coil region" evidence="1">
    <location>
        <begin position="326"/>
        <end position="405"/>
    </location>
</feature>
<protein>
    <submittedName>
        <fullName evidence="3">DNA double-stranded break repair ATPase</fullName>
    </submittedName>
</protein>
<dbReference type="InterPro" id="IPR027417">
    <property type="entry name" value="P-loop_NTPase"/>
</dbReference>
<dbReference type="KEGG" id="vg:30523343"/>
<feature type="coiled-coil region" evidence="1">
    <location>
        <begin position="430"/>
        <end position="457"/>
    </location>
</feature>
<dbReference type="Proteomes" id="UP000201465">
    <property type="component" value="Segment"/>
</dbReference>
<sequence>MRLVLENFRKHERLSLHFSDLTLLKGSSGQGKSTIFSSIYWCLFGTLKCVYPFSSPNVKTLVKLTLPGIEVTRTRNPKTLLLSLDKATYKDKEAQALLEQIFGNKNVWLATSYLEQGQNHALIKGSNANCMELLDNLAFSGENPREFISRIDLEYKKKEGEVLSQRKTLEGLQEKLTPLLPSFCEEDMRKEDILVELEKDLAEKKKRLPEITQKVMQEKQLLGRFNALEEEKRQVQKSLSLLPGDRPLPKFVEEREKVVQLRSERDRALYYQKIKTSHDALMQEIAQIKGEGSYDLSLDTNKLEQAREGYEKNSALLLKLDLPYLKAEVDKEISSLQERIAQAQKQKAEYDVAAKQEQSRKDLLKQLSALQASISSLGDLPPLSVKDLEEECLTLRDRLSELERRSKLLTCPHCQKKVSCVNGKLLAEEVKDEGENKTELERHLKQKRAQLETVKKYKDLSWKKESLEKQLASFVLPSLLPPPCSKELQSRLGLLLKVEFYPPPLHDKAELVTIRKLQALHFKLPTLLKEERPVSEVEEELDSLLERIKTLEEEKNAIEKTNRERQTLQDRENKLSLDLSSIVLDNSESKLEELKLSIEQLEKEISLAKVSNQIYSDYSEYKKLETEHEACYADLLALQKLKTVSLQAEMHHLETVVRTCNYVLEKVCNLIFEEPIKASLCLTKQLKNGSNVHKVNFTLNYRGMEGEVEQLSGGEKQRLSIALTLALSQFSSGPLLFDECLAYLDADLQELCLEAIREFASDKQVVYIGHNMTEGYFTDTLSLS</sequence>
<organism evidence="3 4">
    <name type="scientific">Cedratvirus A11</name>
    <dbReference type="NCBI Taxonomy" id="1903266"/>
    <lineage>
        <taxon>Viruses</taxon>
        <taxon>Pithoviruses</taxon>
        <taxon>Orthocedratvirinae</taxon>
        <taxon>Alphacedratvirus</taxon>
        <taxon>Alphacedratvirus aljazairmassiliense</taxon>
    </lineage>
</organism>
<reference evidence="3 4" key="1">
    <citation type="submission" date="2016-11" db="EMBL/GenBank/DDBJ databases">
        <authorList>
            <consortium name="Urmite Genomes"/>
        </authorList>
    </citation>
    <scope>NUCLEOTIDE SEQUENCE [LARGE SCALE GENOMIC DNA]</scope>
    <source>
        <strain evidence="3 4">A11</strain>
    </source>
</reference>
<dbReference type="RefSeq" id="YP_009329312.1">
    <property type="nucleotide sequence ID" value="NC_032108.1"/>
</dbReference>
<feature type="coiled-coil region" evidence="1">
    <location>
        <begin position="155"/>
        <end position="238"/>
    </location>
</feature>
<dbReference type="Gene3D" id="3.40.50.300">
    <property type="entry name" value="P-loop containing nucleotide triphosphate hydrolases"/>
    <property type="match status" value="2"/>
</dbReference>
<dbReference type="PANTHER" id="PTHR32114:SF2">
    <property type="entry name" value="ABC TRANSPORTER ABCH.3"/>
    <property type="match status" value="1"/>
</dbReference>
<dbReference type="EMBL" id="LT671577">
    <property type="protein sequence ID" value="SHO33440.1"/>
    <property type="molecule type" value="Genomic_DNA"/>
</dbReference>
<feature type="coiled-coil region" evidence="1">
    <location>
        <begin position="534"/>
        <end position="611"/>
    </location>
</feature>
<proteinExistence type="predicted"/>
<dbReference type="InterPro" id="IPR003395">
    <property type="entry name" value="RecF/RecN/SMC_N"/>
</dbReference>
<dbReference type="CDD" id="cd00267">
    <property type="entry name" value="ABC_ATPase"/>
    <property type="match status" value="1"/>
</dbReference>
<dbReference type="SUPFAM" id="SSF52540">
    <property type="entry name" value="P-loop containing nucleoside triphosphate hydrolases"/>
    <property type="match status" value="1"/>
</dbReference>
<keyword evidence="1" id="KW-0175">Coiled coil</keyword>
<evidence type="ECO:0000313" key="3">
    <source>
        <dbReference type="EMBL" id="SHO33440.1"/>
    </source>
</evidence>
<dbReference type="GeneID" id="30523343"/>